<evidence type="ECO:0000256" key="1">
    <source>
        <dbReference type="SAM" id="MobiDB-lite"/>
    </source>
</evidence>
<dbReference type="Proteomes" id="UP001189429">
    <property type="component" value="Unassembled WGS sequence"/>
</dbReference>
<keyword evidence="3" id="KW-1185">Reference proteome</keyword>
<comment type="caution">
    <text evidence="2">The sequence shown here is derived from an EMBL/GenBank/DDBJ whole genome shotgun (WGS) entry which is preliminary data.</text>
</comment>
<feature type="compositionally biased region" description="Basic and acidic residues" evidence="1">
    <location>
        <begin position="233"/>
        <end position="247"/>
    </location>
</feature>
<dbReference type="EMBL" id="CAUYUJ010001583">
    <property type="protein sequence ID" value="CAK0796638.1"/>
    <property type="molecule type" value="Genomic_DNA"/>
</dbReference>
<sequence>MFARAEFYSSSYLCVSSLCDFANLRRLVFNFGCMHRVVGITTCHGGNSCSSSRSAGLWGNYGTERYLGGTMADCFHWAMFLAARWETEADIFRTELVAARSVLSCVCDVVVELDGDFLLQDDSPQLKDMLILNPQRSLMGTDLRSFLASQEDYHKFTSQLRRSLSGDLINREARLSSTFHVHMKDSSNAPIIVETYSVLLHIRDGQVRYLVGIREFTDTNPMSLMTESPSAARRSDLRGREGPRDADPAVVSRETSTSSAWSSASSSLDDTDGTSAVGAPPSKESPSLVSGSMS</sequence>
<feature type="compositionally biased region" description="Polar residues" evidence="1">
    <location>
        <begin position="220"/>
        <end position="229"/>
    </location>
</feature>
<feature type="region of interest" description="Disordered" evidence="1">
    <location>
        <begin position="220"/>
        <end position="294"/>
    </location>
</feature>
<gene>
    <name evidence="2" type="ORF">PCOR1329_LOCUS5960</name>
</gene>
<accession>A0ABN9PX37</accession>
<reference evidence="2" key="1">
    <citation type="submission" date="2023-10" db="EMBL/GenBank/DDBJ databases">
        <authorList>
            <person name="Chen Y."/>
            <person name="Shah S."/>
            <person name="Dougan E. K."/>
            <person name="Thang M."/>
            <person name="Chan C."/>
        </authorList>
    </citation>
    <scope>NUCLEOTIDE SEQUENCE [LARGE SCALE GENOMIC DNA]</scope>
</reference>
<feature type="compositionally biased region" description="Polar residues" evidence="1">
    <location>
        <begin position="284"/>
        <end position="294"/>
    </location>
</feature>
<evidence type="ECO:0000313" key="3">
    <source>
        <dbReference type="Proteomes" id="UP001189429"/>
    </source>
</evidence>
<protein>
    <submittedName>
        <fullName evidence="2">Uncharacterized protein</fullName>
    </submittedName>
</protein>
<proteinExistence type="predicted"/>
<organism evidence="2 3">
    <name type="scientific">Prorocentrum cordatum</name>
    <dbReference type="NCBI Taxonomy" id="2364126"/>
    <lineage>
        <taxon>Eukaryota</taxon>
        <taxon>Sar</taxon>
        <taxon>Alveolata</taxon>
        <taxon>Dinophyceae</taxon>
        <taxon>Prorocentrales</taxon>
        <taxon>Prorocentraceae</taxon>
        <taxon>Prorocentrum</taxon>
    </lineage>
</organism>
<name>A0ABN9PX37_9DINO</name>
<feature type="compositionally biased region" description="Low complexity" evidence="1">
    <location>
        <begin position="255"/>
        <end position="276"/>
    </location>
</feature>
<evidence type="ECO:0000313" key="2">
    <source>
        <dbReference type="EMBL" id="CAK0796638.1"/>
    </source>
</evidence>